<dbReference type="Proteomes" id="UP000308652">
    <property type="component" value="Unassembled WGS sequence"/>
</dbReference>
<evidence type="ECO:0000256" key="1">
    <source>
        <dbReference type="SAM" id="Phobius"/>
    </source>
</evidence>
<evidence type="ECO:0000313" key="2">
    <source>
        <dbReference type="EMBL" id="TFK35886.1"/>
    </source>
</evidence>
<sequence>MRVFPGLFYVVISALLGIRLVHIAGYSSRTAFIFIDEAVTFALREFIFVRRVFSELTGTLLWGVVAVCMRPRGVLSWMPDLLEPATG</sequence>
<keyword evidence="1" id="KW-0472">Membrane</keyword>
<reference evidence="2 3" key="1">
    <citation type="journal article" date="2019" name="Nat. Ecol. Evol.">
        <title>Megaphylogeny resolves global patterns of mushroom evolution.</title>
        <authorList>
            <person name="Varga T."/>
            <person name="Krizsan K."/>
            <person name="Foldi C."/>
            <person name="Dima B."/>
            <person name="Sanchez-Garcia M."/>
            <person name="Sanchez-Ramirez S."/>
            <person name="Szollosi G.J."/>
            <person name="Szarkandi J.G."/>
            <person name="Papp V."/>
            <person name="Albert L."/>
            <person name="Andreopoulos W."/>
            <person name="Angelini C."/>
            <person name="Antonin V."/>
            <person name="Barry K.W."/>
            <person name="Bougher N.L."/>
            <person name="Buchanan P."/>
            <person name="Buyck B."/>
            <person name="Bense V."/>
            <person name="Catcheside P."/>
            <person name="Chovatia M."/>
            <person name="Cooper J."/>
            <person name="Damon W."/>
            <person name="Desjardin D."/>
            <person name="Finy P."/>
            <person name="Geml J."/>
            <person name="Haridas S."/>
            <person name="Hughes K."/>
            <person name="Justo A."/>
            <person name="Karasinski D."/>
            <person name="Kautmanova I."/>
            <person name="Kiss B."/>
            <person name="Kocsube S."/>
            <person name="Kotiranta H."/>
            <person name="LaButti K.M."/>
            <person name="Lechner B.E."/>
            <person name="Liimatainen K."/>
            <person name="Lipzen A."/>
            <person name="Lukacs Z."/>
            <person name="Mihaltcheva S."/>
            <person name="Morgado L.N."/>
            <person name="Niskanen T."/>
            <person name="Noordeloos M.E."/>
            <person name="Ohm R.A."/>
            <person name="Ortiz-Santana B."/>
            <person name="Ovrebo C."/>
            <person name="Racz N."/>
            <person name="Riley R."/>
            <person name="Savchenko A."/>
            <person name="Shiryaev A."/>
            <person name="Soop K."/>
            <person name="Spirin V."/>
            <person name="Szebenyi C."/>
            <person name="Tomsovsky M."/>
            <person name="Tulloss R.E."/>
            <person name="Uehling J."/>
            <person name="Grigoriev I.V."/>
            <person name="Vagvolgyi C."/>
            <person name="Papp T."/>
            <person name="Martin F.M."/>
            <person name="Miettinen O."/>
            <person name="Hibbett D.S."/>
            <person name="Nagy L.G."/>
        </authorList>
    </citation>
    <scope>NUCLEOTIDE SEQUENCE [LARGE SCALE GENOMIC DNA]</scope>
    <source>
        <strain evidence="2 3">CBS 166.37</strain>
    </source>
</reference>
<keyword evidence="1" id="KW-1133">Transmembrane helix</keyword>
<evidence type="ECO:0000313" key="3">
    <source>
        <dbReference type="Proteomes" id="UP000308652"/>
    </source>
</evidence>
<dbReference type="AlphaFoldDB" id="A0A5C3LUV0"/>
<proteinExistence type="predicted"/>
<protein>
    <submittedName>
        <fullName evidence="2">Uncharacterized protein</fullName>
    </submittedName>
</protein>
<name>A0A5C3LUV0_9AGAR</name>
<gene>
    <name evidence="2" type="ORF">BDQ12DRAFT_267419</name>
</gene>
<keyword evidence="3" id="KW-1185">Reference proteome</keyword>
<organism evidence="2 3">
    <name type="scientific">Crucibulum laeve</name>
    <dbReference type="NCBI Taxonomy" id="68775"/>
    <lineage>
        <taxon>Eukaryota</taxon>
        <taxon>Fungi</taxon>
        <taxon>Dikarya</taxon>
        <taxon>Basidiomycota</taxon>
        <taxon>Agaricomycotina</taxon>
        <taxon>Agaricomycetes</taxon>
        <taxon>Agaricomycetidae</taxon>
        <taxon>Agaricales</taxon>
        <taxon>Agaricineae</taxon>
        <taxon>Nidulariaceae</taxon>
        <taxon>Crucibulum</taxon>
    </lineage>
</organism>
<accession>A0A5C3LUV0</accession>
<dbReference type="EMBL" id="ML213618">
    <property type="protein sequence ID" value="TFK35886.1"/>
    <property type="molecule type" value="Genomic_DNA"/>
</dbReference>
<feature type="transmembrane region" description="Helical" evidence="1">
    <location>
        <begin position="6"/>
        <end position="26"/>
    </location>
</feature>
<keyword evidence="1" id="KW-0812">Transmembrane</keyword>